<dbReference type="InterPro" id="IPR056006">
    <property type="entry name" value="DUF7584"/>
</dbReference>
<dbReference type="Proteomes" id="UP000046392">
    <property type="component" value="Unplaced"/>
</dbReference>
<dbReference type="AlphaFoldDB" id="A0A0N5BI25"/>
<evidence type="ECO:0000313" key="4">
    <source>
        <dbReference type="WBParaSite" id="SPAL_0000561000.1"/>
    </source>
</evidence>
<evidence type="ECO:0000313" key="3">
    <source>
        <dbReference type="Proteomes" id="UP000046392"/>
    </source>
</evidence>
<name>A0A0N5BI25_STREA</name>
<protein>
    <submittedName>
        <fullName evidence="4">Lipoprotein</fullName>
    </submittedName>
</protein>
<organism evidence="3 4">
    <name type="scientific">Strongyloides papillosus</name>
    <name type="common">Intestinal threadworm</name>
    <dbReference type="NCBI Taxonomy" id="174720"/>
    <lineage>
        <taxon>Eukaryota</taxon>
        <taxon>Metazoa</taxon>
        <taxon>Ecdysozoa</taxon>
        <taxon>Nematoda</taxon>
        <taxon>Chromadorea</taxon>
        <taxon>Rhabditida</taxon>
        <taxon>Tylenchina</taxon>
        <taxon>Panagrolaimomorpha</taxon>
        <taxon>Strongyloidoidea</taxon>
        <taxon>Strongyloididae</taxon>
        <taxon>Strongyloides</taxon>
    </lineage>
</organism>
<evidence type="ECO:0000256" key="1">
    <source>
        <dbReference type="SAM" id="SignalP"/>
    </source>
</evidence>
<keyword evidence="1" id="KW-0732">Signal</keyword>
<feature type="chain" id="PRO_5005894293" evidence="1">
    <location>
        <begin position="22"/>
        <end position="329"/>
    </location>
</feature>
<feature type="domain" description="DUF7584" evidence="2">
    <location>
        <begin position="235"/>
        <end position="307"/>
    </location>
</feature>
<proteinExistence type="predicted"/>
<feature type="signal peptide" evidence="1">
    <location>
        <begin position="1"/>
        <end position="21"/>
    </location>
</feature>
<evidence type="ECO:0000259" key="2">
    <source>
        <dbReference type="Pfam" id="PF24488"/>
    </source>
</evidence>
<dbReference type="WBParaSite" id="SPAL_0000561000.1">
    <property type="protein sequence ID" value="SPAL_0000561000.1"/>
    <property type="gene ID" value="SPAL_0000561000"/>
</dbReference>
<accession>A0A0N5BI25</accession>
<sequence length="329" mass="39043">MEKLLKVLWILAVYSIHLSSCDDSLERDKHFKYYYKDAITFDESFPRKYFVTKNTEIIAIKCPLGYKVKRNETLTVIYKRPSDSLKESLKRPSDSLKESLSFENIRRNVYEWRIYEIGKIESIKINCLNVYGNDENHLLAEWNHVISRTQEEIDIRHRNPFNIMSHIPGKNIIKSSGSEKTVAFSGKSNYREFNLKNPKVYKGDSLVIFDAEEMDSYKNEFLEPISIVRPYHPVPSINIIGITNIKNNTKDKEWSLVEVENFPKGLEIKLEYNGETRQRDFFQYEKINVYYFDFTKENEFYNYKNMTLEPDQNGKKIFQLEHPAIVKFE</sequence>
<dbReference type="Pfam" id="PF24488">
    <property type="entry name" value="DUF7584"/>
    <property type="match status" value="1"/>
</dbReference>
<reference evidence="4" key="1">
    <citation type="submission" date="2017-02" db="UniProtKB">
        <authorList>
            <consortium name="WormBaseParasite"/>
        </authorList>
    </citation>
    <scope>IDENTIFICATION</scope>
</reference>
<keyword evidence="3" id="KW-1185">Reference proteome</keyword>